<sequence length="109" mass="12597">MKEVKKVWGKELWVVNEEYCGKLLYVDAGSRSSYHYHLKKKETFHCIEGDVMLNIKGTEFLLEEPVTINPNTPHSFYGITDAIILEVSSHHEDSDVVRINESSRMEVKV</sequence>
<name>A0A0F9GNC2_9ZZZZ</name>
<gene>
    <name evidence="1" type="ORF">LCGC14_1805320</name>
</gene>
<comment type="caution">
    <text evidence="1">The sequence shown here is derived from an EMBL/GenBank/DDBJ whole genome shotgun (WGS) entry which is preliminary data.</text>
</comment>
<organism evidence="1">
    <name type="scientific">marine sediment metagenome</name>
    <dbReference type="NCBI Taxonomy" id="412755"/>
    <lineage>
        <taxon>unclassified sequences</taxon>
        <taxon>metagenomes</taxon>
        <taxon>ecological metagenomes</taxon>
    </lineage>
</organism>
<dbReference type="InterPro" id="IPR014710">
    <property type="entry name" value="RmlC-like_jellyroll"/>
</dbReference>
<proteinExistence type="predicted"/>
<dbReference type="SUPFAM" id="SSF51182">
    <property type="entry name" value="RmlC-like cupins"/>
    <property type="match status" value="1"/>
</dbReference>
<evidence type="ECO:0008006" key="2">
    <source>
        <dbReference type="Google" id="ProtNLM"/>
    </source>
</evidence>
<accession>A0A0F9GNC2</accession>
<dbReference type="InterPro" id="IPR011051">
    <property type="entry name" value="RmlC_Cupin_sf"/>
</dbReference>
<protein>
    <recommendedName>
        <fullName evidence="2">Cupin 2 conserved barrel domain-containing protein</fullName>
    </recommendedName>
</protein>
<dbReference type="AlphaFoldDB" id="A0A0F9GNC2"/>
<dbReference type="EMBL" id="LAZR01017454">
    <property type="protein sequence ID" value="KKM00355.1"/>
    <property type="molecule type" value="Genomic_DNA"/>
</dbReference>
<dbReference type="Gene3D" id="2.60.120.10">
    <property type="entry name" value="Jelly Rolls"/>
    <property type="match status" value="2"/>
</dbReference>
<evidence type="ECO:0000313" key="1">
    <source>
        <dbReference type="EMBL" id="KKM00355.1"/>
    </source>
</evidence>
<reference evidence="1" key="1">
    <citation type="journal article" date="2015" name="Nature">
        <title>Complex archaea that bridge the gap between prokaryotes and eukaryotes.</title>
        <authorList>
            <person name="Spang A."/>
            <person name="Saw J.H."/>
            <person name="Jorgensen S.L."/>
            <person name="Zaremba-Niedzwiedzka K."/>
            <person name="Martijn J."/>
            <person name="Lind A.E."/>
            <person name="van Eijk R."/>
            <person name="Schleper C."/>
            <person name="Guy L."/>
            <person name="Ettema T.J."/>
        </authorList>
    </citation>
    <scope>NUCLEOTIDE SEQUENCE</scope>
</reference>